<feature type="non-terminal residue" evidence="2">
    <location>
        <position position="110"/>
    </location>
</feature>
<gene>
    <name evidence="2" type="ORF">DERYTH_LOCUS20497</name>
</gene>
<feature type="compositionally biased region" description="Acidic residues" evidence="1">
    <location>
        <begin position="66"/>
        <end position="77"/>
    </location>
</feature>
<dbReference type="EMBL" id="CAJVPY010024263">
    <property type="protein sequence ID" value="CAG8786408.1"/>
    <property type="molecule type" value="Genomic_DNA"/>
</dbReference>
<feature type="compositionally biased region" description="Polar residues" evidence="1">
    <location>
        <begin position="40"/>
        <end position="52"/>
    </location>
</feature>
<feature type="non-terminal residue" evidence="2">
    <location>
        <position position="1"/>
    </location>
</feature>
<proteinExistence type="predicted"/>
<sequence>HESNDEVNLVASQNIDDLLPSTPATPTDQHHETDILSEKYGNSNNEMNSVASSNQYYPEYAISNVDDIDSVDDIEDVDNIKDVKSDDNEQNKQDDHEEKNELEDSYPKKH</sequence>
<feature type="compositionally biased region" description="Basic and acidic residues" evidence="1">
    <location>
        <begin position="28"/>
        <end position="37"/>
    </location>
</feature>
<evidence type="ECO:0000313" key="2">
    <source>
        <dbReference type="EMBL" id="CAG8786408.1"/>
    </source>
</evidence>
<dbReference type="OrthoDB" id="10374662at2759"/>
<protein>
    <submittedName>
        <fullName evidence="2">19968_t:CDS:1</fullName>
    </submittedName>
</protein>
<keyword evidence="3" id="KW-1185">Reference proteome</keyword>
<comment type="caution">
    <text evidence="2">The sequence shown here is derived from an EMBL/GenBank/DDBJ whole genome shotgun (WGS) entry which is preliminary data.</text>
</comment>
<feature type="region of interest" description="Disordered" evidence="1">
    <location>
        <begin position="1"/>
        <end position="52"/>
    </location>
</feature>
<accession>A0A9N9JLK1</accession>
<name>A0A9N9JLK1_9GLOM</name>
<dbReference type="AlphaFoldDB" id="A0A9N9JLK1"/>
<evidence type="ECO:0000256" key="1">
    <source>
        <dbReference type="SAM" id="MobiDB-lite"/>
    </source>
</evidence>
<dbReference type="Proteomes" id="UP000789405">
    <property type="component" value="Unassembled WGS sequence"/>
</dbReference>
<organism evidence="2 3">
    <name type="scientific">Dentiscutata erythropus</name>
    <dbReference type="NCBI Taxonomy" id="1348616"/>
    <lineage>
        <taxon>Eukaryota</taxon>
        <taxon>Fungi</taxon>
        <taxon>Fungi incertae sedis</taxon>
        <taxon>Mucoromycota</taxon>
        <taxon>Glomeromycotina</taxon>
        <taxon>Glomeromycetes</taxon>
        <taxon>Diversisporales</taxon>
        <taxon>Gigasporaceae</taxon>
        <taxon>Dentiscutata</taxon>
    </lineage>
</organism>
<reference evidence="2" key="1">
    <citation type="submission" date="2021-06" db="EMBL/GenBank/DDBJ databases">
        <authorList>
            <person name="Kallberg Y."/>
            <person name="Tangrot J."/>
            <person name="Rosling A."/>
        </authorList>
    </citation>
    <scope>NUCLEOTIDE SEQUENCE</scope>
    <source>
        <strain evidence="2">MA453B</strain>
    </source>
</reference>
<feature type="region of interest" description="Disordered" evidence="1">
    <location>
        <begin position="65"/>
        <end position="110"/>
    </location>
</feature>
<evidence type="ECO:0000313" key="3">
    <source>
        <dbReference type="Proteomes" id="UP000789405"/>
    </source>
</evidence>
<feature type="compositionally biased region" description="Basic and acidic residues" evidence="1">
    <location>
        <begin position="78"/>
        <end position="99"/>
    </location>
</feature>